<protein>
    <recommendedName>
        <fullName evidence="6">Protein RER1</fullName>
    </recommendedName>
</protein>
<evidence type="ECO:0000256" key="6">
    <source>
        <dbReference type="PIRNR" id="PIRNR016013"/>
    </source>
</evidence>
<reference evidence="8" key="1">
    <citation type="submission" date="2022-07" db="EMBL/GenBank/DDBJ databases">
        <title>Phylogenomic reconstructions and comparative analyses of Kickxellomycotina fungi.</title>
        <authorList>
            <person name="Reynolds N.K."/>
            <person name="Stajich J.E."/>
            <person name="Barry K."/>
            <person name="Grigoriev I.V."/>
            <person name="Crous P."/>
            <person name="Smith M.E."/>
        </authorList>
    </citation>
    <scope>NUCLEOTIDE SEQUENCE</scope>
    <source>
        <strain evidence="8">RSA 567</strain>
    </source>
</reference>
<dbReference type="InterPro" id="IPR004932">
    <property type="entry name" value="Rer1"/>
</dbReference>
<accession>A0A9W8EBV0</accession>
<comment type="subcellular location">
    <subcellularLocation>
        <location evidence="1">Membrane</location>
        <topology evidence="1">Multi-pass membrane protein</topology>
    </subcellularLocation>
</comment>
<evidence type="ECO:0000313" key="9">
    <source>
        <dbReference type="Proteomes" id="UP001151582"/>
    </source>
</evidence>
<gene>
    <name evidence="8" type="ORF">H4R34_004272</name>
</gene>
<feature type="transmembrane region" description="Helical" evidence="7">
    <location>
        <begin position="162"/>
        <end position="180"/>
    </location>
</feature>
<evidence type="ECO:0000256" key="1">
    <source>
        <dbReference type="ARBA" id="ARBA00004141"/>
    </source>
</evidence>
<dbReference type="PANTHER" id="PTHR10743:SF0">
    <property type="entry name" value="PROTEIN RER1"/>
    <property type="match status" value="1"/>
</dbReference>
<dbReference type="PIRSF" id="PIRSF016013">
    <property type="entry name" value="AtER_Rer1p"/>
    <property type="match status" value="1"/>
</dbReference>
<evidence type="ECO:0000256" key="4">
    <source>
        <dbReference type="ARBA" id="ARBA00022989"/>
    </source>
</evidence>
<evidence type="ECO:0000256" key="5">
    <source>
        <dbReference type="ARBA" id="ARBA00023136"/>
    </source>
</evidence>
<dbReference type="GO" id="GO:0006890">
    <property type="term" value="P:retrograde vesicle-mediated transport, Golgi to endoplasmic reticulum"/>
    <property type="evidence" value="ECO:0007669"/>
    <property type="project" value="TreeGrafter"/>
</dbReference>
<evidence type="ECO:0000256" key="3">
    <source>
        <dbReference type="ARBA" id="ARBA00022692"/>
    </source>
</evidence>
<dbReference type="EMBL" id="JANBQB010000509">
    <property type="protein sequence ID" value="KAJ1975619.1"/>
    <property type="molecule type" value="Genomic_DNA"/>
</dbReference>
<proteinExistence type="inferred from homology"/>
<feature type="transmembrane region" description="Helical" evidence="7">
    <location>
        <begin position="45"/>
        <end position="61"/>
    </location>
</feature>
<evidence type="ECO:0000256" key="2">
    <source>
        <dbReference type="ARBA" id="ARBA00006070"/>
    </source>
</evidence>
<keyword evidence="5 6" id="KW-0472">Membrane</keyword>
<feature type="transmembrane region" description="Helical" evidence="7">
    <location>
        <begin position="67"/>
        <end position="84"/>
    </location>
</feature>
<comment type="caution">
    <text evidence="8">The sequence shown here is derived from an EMBL/GenBank/DDBJ whole genome shotgun (WGS) entry which is preliminary data.</text>
</comment>
<dbReference type="GO" id="GO:0000139">
    <property type="term" value="C:Golgi membrane"/>
    <property type="evidence" value="ECO:0007669"/>
    <property type="project" value="TreeGrafter"/>
</dbReference>
<comment type="similarity">
    <text evidence="2 6">Belongs to the RER1 family.</text>
</comment>
<keyword evidence="3 7" id="KW-0812">Transmembrane</keyword>
<dbReference type="Proteomes" id="UP001151582">
    <property type="component" value="Unassembled WGS sequence"/>
</dbReference>
<evidence type="ECO:0000256" key="7">
    <source>
        <dbReference type="SAM" id="Phobius"/>
    </source>
</evidence>
<dbReference type="OrthoDB" id="448250at2759"/>
<dbReference type="GO" id="GO:0005783">
    <property type="term" value="C:endoplasmic reticulum"/>
    <property type="evidence" value="ECO:0007669"/>
    <property type="project" value="GOC"/>
</dbReference>
<organism evidence="8 9">
    <name type="scientific">Dimargaris verticillata</name>
    <dbReference type="NCBI Taxonomy" id="2761393"/>
    <lineage>
        <taxon>Eukaryota</taxon>
        <taxon>Fungi</taxon>
        <taxon>Fungi incertae sedis</taxon>
        <taxon>Zoopagomycota</taxon>
        <taxon>Kickxellomycotina</taxon>
        <taxon>Dimargaritomycetes</taxon>
        <taxon>Dimargaritales</taxon>
        <taxon>Dimargaritaceae</taxon>
        <taxon>Dimargaris</taxon>
    </lineage>
</organism>
<dbReference type="GO" id="GO:0006621">
    <property type="term" value="P:protein retention in ER lumen"/>
    <property type="evidence" value="ECO:0007669"/>
    <property type="project" value="TreeGrafter"/>
</dbReference>
<evidence type="ECO:0000313" key="8">
    <source>
        <dbReference type="EMBL" id="KAJ1975619.1"/>
    </source>
</evidence>
<name>A0A9W8EBV0_9FUNG</name>
<dbReference type="PANTHER" id="PTHR10743">
    <property type="entry name" value="PROTEIN RER1"/>
    <property type="match status" value="1"/>
</dbReference>
<sequence length="204" mass="23565">MESAAPSGWDSSNSVATNLQQYRLTVLRRIQTFLDSTISYTPQRWVFTAVALVAFLVRVFMTHRWYIVTYALGIYLLNLFLAFLTPKWETNSALADMDEEDLEGIGSGPSTSNGPGLLPTSSSEEFRPFIRRLPEFKFWLSATRATLIAIVCTFIKALDIPVFWPILLVYFIILFVLTMRRQIAHMVKYRYVPFDLGKQNYRRK</sequence>
<keyword evidence="9" id="KW-1185">Reference proteome</keyword>
<dbReference type="AlphaFoldDB" id="A0A9W8EBV0"/>
<comment type="function">
    <text evidence="6">Involved in the retrieval of endoplasmic reticulum membrane proteins from the early Golgi compartment.</text>
</comment>
<dbReference type="Pfam" id="PF03248">
    <property type="entry name" value="Rer1"/>
    <property type="match status" value="1"/>
</dbReference>
<keyword evidence="4 7" id="KW-1133">Transmembrane helix</keyword>